<proteinExistence type="predicted"/>
<name>A0A3R7XJA5_9EURY</name>
<dbReference type="AlphaFoldDB" id="A0A3R7XJA5"/>
<reference evidence="1 2" key="1">
    <citation type="submission" date="2018-08" db="EMBL/GenBank/DDBJ databases">
        <title>The metabolism and importance of syntrophic acetate oxidation coupled to methane or sulfide production in haloalkaline environments.</title>
        <authorList>
            <person name="Timmers P.H.A."/>
            <person name="Vavourakis C.D."/>
            <person name="Sorokin D.Y."/>
            <person name="Sinninghe Damste J.S."/>
            <person name="Muyzer G."/>
            <person name="Stams A.J.M."/>
            <person name="Plugge C.M."/>
        </authorList>
    </citation>
    <scope>NUCLEOTIDE SEQUENCE [LARGE SCALE GENOMIC DNA]</scope>
    <source>
        <strain evidence="1">MSAO_Arc3</strain>
    </source>
</reference>
<evidence type="ECO:0000313" key="2">
    <source>
        <dbReference type="Proteomes" id="UP000284763"/>
    </source>
</evidence>
<organism evidence="1 2">
    <name type="scientific">Methanosalsum natronophilum</name>
    <dbReference type="NCBI Taxonomy" id="768733"/>
    <lineage>
        <taxon>Archaea</taxon>
        <taxon>Methanobacteriati</taxon>
        <taxon>Methanobacteriota</taxon>
        <taxon>Stenosarchaea group</taxon>
        <taxon>Methanomicrobia</taxon>
        <taxon>Methanosarcinales</taxon>
        <taxon>Methanosarcinaceae</taxon>
        <taxon>Methanosalsum</taxon>
    </lineage>
</organism>
<accession>A0A3R7XJA5</accession>
<sequence>MVFFTVVGAGIIVLVVFDISPQSPSPNVIIKTTIETMASGDIIRVQNLGGYLINLNSNDVKVIVNGVESFDYPSNTLFSVGASSKTIESVEDVEIEERIENTAVVFIHAESQDEERQNKIVK</sequence>
<dbReference type="Proteomes" id="UP000284763">
    <property type="component" value="Unassembled WGS sequence"/>
</dbReference>
<evidence type="ECO:0000313" key="1">
    <source>
        <dbReference type="EMBL" id="RQD91716.1"/>
    </source>
</evidence>
<protein>
    <submittedName>
        <fullName evidence="1">Uncharacterized protein</fullName>
    </submittedName>
</protein>
<dbReference type="EMBL" id="QZAB01000068">
    <property type="protein sequence ID" value="RQD91716.1"/>
    <property type="molecule type" value="Genomic_DNA"/>
</dbReference>
<feature type="non-terminal residue" evidence="1">
    <location>
        <position position="122"/>
    </location>
</feature>
<comment type="caution">
    <text evidence="1">The sequence shown here is derived from an EMBL/GenBank/DDBJ whole genome shotgun (WGS) entry which is preliminary data.</text>
</comment>
<gene>
    <name evidence="1" type="ORF">D5R95_00925</name>
</gene>